<dbReference type="PhylomeDB" id="A7TNN4"/>
<name>A7TNN4_VANPO</name>
<feature type="compositionally biased region" description="Basic and acidic residues" evidence="5">
    <location>
        <begin position="201"/>
        <end position="217"/>
    </location>
</feature>
<keyword evidence="4 6" id="KW-0472">Membrane</keyword>
<dbReference type="EMBL" id="DS480432">
    <property type="protein sequence ID" value="EDO16151.1"/>
    <property type="molecule type" value="Genomic_DNA"/>
</dbReference>
<dbReference type="STRING" id="436907.A7TNN4"/>
<evidence type="ECO:0000256" key="3">
    <source>
        <dbReference type="ARBA" id="ARBA00022989"/>
    </source>
</evidence>
<sequence>MISTFLSLVLCFGLTKGHGVGKHHHQHDNNERGELSAVITLLEKNLFAYGPRYNALIATTIIQIMPCVIVYLIPSLQKGVGESSFLTALVAFALGTLLGDIFLHLLPETLSVSDGDSEMKVPIMASGLFVGFMMFLIIEKLLRIISEPDGAPGEHIHSHGHSHSHGGTPEPILISASGYMQEKDDSNMKKRSKKDKKSKNKDKNLLTEEASNDEKKVNGSSENKITAYLNVLSGFAHNVTDGMALASSFYSSGQIGVITTVAVMFHEVPHELGDFALLLSSGFSFSQAVKSQLITSIGAILGTAIGCAINELPSSVNLDNNNGIQIQGIQLTDLMLPISTGGFIYIAAVGAVPGILQNVGTTKCAKLKTMALQLISICIGFVMMAVIAD</sequence>
<protein>
    <recommendedName>
        <fullName evidence="10">Zinc transporter YKE4</fullName>
    </recommendedName>
</protein>
<dbReference type="eggNOG" id="KOG2693">
    <property type="taxonomic scope" value="Eukaryota"/>
</dbReference>
<dbReference type="GO" id="GO:0016020">
    <property type="term" value="C:membrane"/>
    <property type="evidence" value="ECO:0007669"/>
    <property type="project" value="UniProtKB-SubCell"/>
</dbReference>
<dbReference type="OMA" id="IWLHSIG"/>
<feature type="transmembrane region" description="Helical" evidence="6">
    <location>
        <begin position="334"/>
        <end position="356"/>
    </location>
</feature>
<feature type="region of interest" description="Disordered" evidence="5">
    <location>
        <begin position="152"/>
        <end position="219"/>
    </location>
</feature>
<feature type="compositionally biased region" description="Basic residues" evidence="5">
    <location>
        <begin position="189"/>
        <end position="200"/>
    </location>
</feature>
<keyword evidence="2 6" id="KW-0812">Transmembrane</keyword>
<comment type="subcellular location">
    <subcellularLocation>
        <location evidence="1">Membrane</location>
        <topology evidence="1">Multi-pass membrane protein</topology>
    </subcellularLocation>
</comment>
<dbReference type="InParanoid" id="A7TNN4"/>
<evidence type="ECO:0000256" key="5">
    <source>
        <dbReference type="SAM" id="MobiDB-lite"/>
    </source>
</evidence>
<feature type="transmembrane region" description="Helical" evidence="6">
    <location>
        <begin position="119"/>
        <end position="138"/>
    </location>
</feature>
<dbReference type="Proteomes" id="UP000000267">
    <property type="component" value="Unassembled WGS sequence"/>
</dbReference>
<keyword evidence="9" id="KW-1185">Reference proteome</keyword>
<dbReference type="InterPro" id="IPR003689">
    <property type="entry name" value="ZIP"/>
</dbReference>
<proteinExistence type="predicted"/>
<organism evidence="9">
    <name type="scientific">Vanderwaltozyma polyspora (strain ATCC 22028 / DSM 70294 / BCRC 21397 / CBS 2163 / NBRC 10782 / NRRL Y-8283 / UCD 57-17)</name>
    <name type="common">Kluyveromyces polysporus</name>
    <dbReference type="NCBI Taxonomy" id="436907"/>
    <lineage>
        <taxon>Eukaryota</taxon>
        <taxon>Fungi</taxon>
        <taxon>Dikarya</taxon>
        <taxon>Ascomycota</taxon>
        <taxon>Saccharomycotina</taxon>
        <taxon>Saccharomycetes</taxon>
        <taxon>Saccharomycetales</taxon>
        <taxon>Saccharomycetaceae</taxon>
        <taxon>Vanderwaltozyma</taxon>
    </lineage>
</organism>
<dbReference type="GeneID" id="5544267"/>
<dbReference type="PANTHER" id="PTHR16950:SF16">
    <property type="entry name" value="ZINC TRANSPORTER ZIP13"/>
    <property type="match status" value="1"/>
</dbReference>
<dbReference type="KEGG" id="vpo:Kpol_1070p34"/>
<reference evidence="8 9" key="1">
    <citation type="journal article" date="2007" name="Proc. Natl. Acad. Sci. U.S.A.">
        <title>Independent sorting-out of thousands of duplicated gene pairs in two yeast species descended from a whole-genome duplication.</title>
        <authorList>
            <person name="Scannell D.R."/>
            <person name="Frank A.C."/>
            <person name="Conant G.C."/>
            <person name="Byrne K.P."/>
            <person name="Woolfit M."/>
            <person name="Wolfe K.H."/>
        </authorList>
    </citation>
    <scope>NUCLEOTIDE SEQUENCE [LARGE SCALE GENOMIC DNA]</scope>
    <source>
        <strain evidence="9">ATCC 22028 / DSM 70294 / BCRC 21397 / CBS 2163 / NBRC 10782 / NRRL Y-8283 / UCD 57-17</strain>
    </source>
</reference>
<dbReference type="FunCoup" id="A7TNN4">
    <property type="interactions" value="185"/>
</dbReference>
<dbReference type="OrthoDB" id="200954at2759"/>
<feature type="chain" id="PRO_5002715695" description="Zinc transporter YKE4" evidence="7">
    <location>
        <begin position="18"/>
        <end position="389"/>
    </location>
</feature>
<feature type="transmembrane region" description="Helical" evidence="6">
    <location>
        <begin position="53"/>
        <end position="73"/>
    </location>
</feature>
<dbReference type="AlphaFoldDB" id="A7TNN4"/>
<evidence type="ECO:0000256" key="6">
    <source>
        <dbReference type="SAM" id="Phobius"/>
    </source>
</evidence>
<evidence type="ECO:0000313" key="8">
    <source>
        <dbReference type="EMBL" id="EDO16151.1"/>
    </source>
</evidence>
<dbReference type="GO" id="GO:0005783">
    <property type="term" value="C:endoplasmic reticulum"/>
    <property type="evidence" value="ECO:0007669"/>
    <property type="project" value="EnsemblFungi"/>
</dbReference>
<dbReference type="Pfam" id="PF02535">
    <property type="entry name" value="Zip"/>
    <property type="match status" value="1"/>
</dbReference>
<evidence type="ECO:0008006" key="10">
    <source>
        <dbReference type="Google" id="ProtNLM"/>
    </source>
</evidence>
<evidence type="ECO:0000313" key="9">
    <source>
        <dbReference type="Proteomes" id="UP000000267"/>
    </source>
</evidence>
<feature type="transmembrane region" description="Helical" evidence="6">
    <location>
        <begin position="368"/>
        <end position="388"/>
    </location>
</feature>
<evidence type="ECO:0000256" key="2">
    <source>
        <dbReference type="ARBA" id="ARBA00022692"/>
    </source>
</evidence>
<dbReference type="PANTHER" id="PTHR16950">
    <property type="entry name" value="ZINC TRANSPORTER SLC39A7 HISTIDINE-RICH MEMBRANE PROTEIN KE4"/>
    <property type="match status" value="1"/>
</dbReference>
<feature type="transmembrane region" description="Helical" evidence="6">
    <location>
        <begin position="85"/>
        <end position="107"/>
    </location>
</feature>
<gene>
    <name evidence="8" type="ORF">Kpol_1070p34</name>
</gene>
<accession>A7TNN4</accession>
<keyword evidence="3 6" id="KW-1133">Transmembrane helix</keyword>
<dbReference type="RefSeq" id="XP_001644009.1">
    <property type="nucleotide sequence ID" value="XM_001643959.1"/>
</dbReference>
<dbReference type="HOGENOM" id="CLU_015114_0_0_1"/>
<evidence type="ECO:0000256" key="4">
    <source>
        <dbReference type="ARBA" id="ARBA00023136"/>
    </source>
</evidence>
<feature type="signal peptide" evidence="7">
    <location>
        <begin position="1"/>
        <end position="17"/>
    </location>
</feature>
<keyword evidence="7" id="KW-0732">Signal</keyword>
<dbReference type="GO" id="GO:0006882">
    <property type="term" value="P:intracellular zinc ion homeostasis"/>
    <property type="evidence" value="ECO:0007669"/>
    <property type="project" value="TreeGrafter"/>
</dbReference>
<evidence type="ECO:0000256" key="1">
    <source>
        <dbReference type="ARBA" id="ARBA00004141"/>
    </source>
</evidence>
<dbReference type="GO" id="GO:0005385">
    <property type="term" value="F:zinc ion transmembrane transporter activity"/>
    <property type="evidence" value="ECO:0007669"/>
    <property type="project" value="EnsemblFungi"/>
</dbReference>
<evidence type="ECO:0000256" key="7">
    <source>
        <dbReference type="SAM" id="SignalP"/>
    </source>
</evidence>